<dbReference type="PANTHER" id="PTHR24248">
    <property type="entry name" value="ADRENERGIC RECEPTOR-RELATED G-PROTEIN COUPLED RECEPTOR"/>
    <property type="match status" value="1"/>
</dbReference>
<dbReference type="EMBL" id="KN716325">
    <property type="protein sequence ID" value="KJH46997.1"/>
    <property type="molecule type" value="Genomic_DNA"/>
</dbReference>
<keyword evidence="9" id="KW-0807">Transducer</keyword>
<evidence type="ECO:0000313" key="12">
    <source>
        <dbReference type="EMBL" id="KJH46997.1"/>
    </source>
</evidence>
<feature type="transmembrane region" description="Helical" evidence="10">
    <location>
        <begin position="60"/>
        <end position="81"/>
    </location>
</feature>
<dbReference type="STRING" id="29172.A0A0D8XT50"/>
<keyword evidence="4 10" id="KW-1133">Transmembrane helix</keyword>
<dbReference type="AlphaFoldDB" id="A0A0D8XT50"/>
<dbReference type="OrthoDB" id="6358729at2759"/>
<gene>
    <name evidence="12" type="ORF">DICVIV_06927</name>
</gene>
<evidence type="ECO:0000256" key="10">
    <source>
        <dbReference type="SAM" id="Phobius"/>
    </source>
</evidence>
<evidence type="ECO:0000256" key="2">
    <source>
        <dbReference type="ARBA" id="ARBA00022475"/>
    </source>
</evidence>
<evidence type="ECO:0000256" key="8">
    <source>
        <dbReference type="ARBA" id="ARBA00023170"/>
    </source>
</evidence>
<keyword evidence="6 10" id="KW-0472">Membrane</keyword>
<dbReference type="PANTHER" id="PTHR24248:SF125">
    <property type="entry name" value="DOPAMINE D2-LIKE RECEPTOR"/>
    <property type="match status" value="1"/>
</dbReference>
<evidence type="ECO:0000259" key="11">
    <source>
        <dbReference type="PROSITE" id="PS50262"/>
    </source>
</evidence>
<reference evidence="12 13" key="1">
    <citation type="submission" date="2013-11" db="EMBL/GenBank/DDBJ databases">
        <title>Draft genome of the bovine lungworm Dictyocaulus viviparus.</title>
        <authorList>
            <person name="Mitreva M."/>
        </authorList>
    </citation>
    <scope>NUCLEOTIDE SEQUENCE [LARGE SCALE GENOMIC DNA]</scope>
    <source>
        <strain evidence="12 13">HannoverDv2000</strain>
    </source>
</reference>
<organism evidence="12 13">
    <name type="scientific">Dictyocaulus viviparus</name>
    <name type="common">Bovine lungworm</name>
    <dbReference type="NCBI Taxonomy" id="29172"/>
    <lineage>
        <taxon>Eukaryota</taxon>
        <taxon>Metazoa</taxon>
        <taxon>Ecdysozoa</taxon>
        <taxon>Nematoda</taxon>
        <taxon>Chromadorea</taxon>
        <taxon>Rhabditida</taxon>
        <taxon>Rhabditina</taxon>
        <taxon>Rhabditomorpha</taxon>
        <taxon>Strongyloidea</taxon>
        <taxon>Metastrongylidae</taxon>
        <taxon>Dictyocaulus</taxon>
    </lineage>
</organism>
<accession>A0A0D8XT50</accession>
<dbReference type="InterPro" id="IPR017452">
    <property type="entry name" value="GPCR_Rhodpsn_7TM"/>
</dbReference>
<evidence type="ECO:0000256" key="3">
    <source>
        <dbReference type="ARBA" id="ARBA00022692"/>
    </source>
</evidence>
<evidence type="ECO:0000256" key="1">
    <source>
        <dbReference type="ARBA" id="ARBA00004651"/>
    </source>
</evidence>
<dbReference type="InterPro" id="IPR000276">
    <property type="entry name" value="GPCR_Rhodpsn"/>
</dbReference>
<evidence type="ECO:0000256" key="4">
    <source>
        <dbReference type="ARBA" id="ARBA00022989"/>
    </source>
</evidence>
<dbReference type="GO" id="GO:0004930">
    <property type="term" value="F:G protein-coupled receptor activity"/>
    <property type="evidence" value="ECO:0007669"/>
    <property type="project" value="UniProtKB-KW"/>
</dbReference>
<keyword evidence="3 10" id="KW-0812">Transmembrane</keyword>
<feature type="transmembrane region" description="Helical" evidence="10">
    <location>
        <begin position="101"/>
        <end position="126"/>
    </location>
</feature>
<dbReference type="Proteomes" id="UP000053766">
    <property type="component" value="Unassembled WGS sequence"/>
</dbReference>
<dbReference type="GO" id="GO:0005886">
    <property type="term" value="C:plasma membrane"/>
    <property type="evidence" value="ECO:0007669"/>
    <property type="project" value="UniProtKB-SubCell"/>
</dbReference>
<dbReference type="GO" id="GO:0001591">
    <property type="term" value="F:dopamine neurotransmitter receptor activity, coupled via Gi/Go"/>
    <property type="evidence" value="ECO:0007669"/>
    <property type="project" value="TreeGrafter"/>
</dbReference>
<dbReference type="SUPFAM" id="SSF81321">
    <property type="entry name" value="Family A G protein-coupled receptor-like"/>
    <property type="match status" value="1"/>
</dbReference>
<keyword evidence="13" id="KW-1185">Reference proteome</keyword>
<keyword evidence="5" id="KW-0297">G-protein coupled receptor</keyword>
<dbReference type="Gene3D" id="1.20.1070.10">
    <property type="entry name" value="Rhodopsin 7-helix transmembrane proteins"/>
    <property type="match status" value="1"/>
</dbReference>
<evidence type="ECO:0000256" key="7">
    <source>
        <dbReference type="ARBA" id="ARBA00023157"/>
    </source>
</evidence>
<reference evidence="13" key="2">
    <citation type="journal article" date="2016" name="Sci. Rep.">
        <title>Dictyocaulus viviparus genome, variome and transcriptome elucidate lungworm biology and support future intervention.</title>
        <authorList>
            <person name="McNulty S.N."/>
            <person name="Strube C."/>
            <person name="Rosa B.A."/>
            <person name="Martin J.C."/>
            <person name="Tyagi R."/>
            <person name="Choi Y.J."/>
            <person name="Wang Q."/>
            <person name="Hallsworth Pepin K."/>
            <person name="Zhang X."/>
            <person name="Ozersky P."/>
            <person name="Wilson R.K."/>
            <person name="Sternberg P.W."/>
            <person name="Gasser R.B."/>
            <person name="Mitreva M."/>
        </authorList>
    </citation>
    <scope>NUCLEOTIDE SEQUENCE [LARGE SCALE GENOMIC DNA]</scope>
    <source>
        <strain evidence="13">HannoverDv2000</strain>
    </source>
</reference>
<dbReference type="GO" id="GO:0045202">
    <property type="term" value="C:synapse"/>
    <property type="evidence" value="ECO:0007669"/>
    <property type="project" value="GOC"/>
</dbReference>
<protein>
    <recommendedName>
        <fullName evidence="11">G-protein coupled receptors family 1 profile domain-containing protein</fullName>
    </recommendedName>
</protein>
<proteinExistence type="predicted"/>
<evidence type="ECO:0000313" key="13">
    <source>
        <dbReference type="Proteomes" id="UP000053766"/>
    </source>
</evidence>
<dbReference type="Pfam" id="PF00001">
    <property type="entry name" value="7tm_1"/>
    <property type="match status" value="1"/>
</dbReference>
<sequence>MGVQSSRYGDCCIVSAVIYSAEARPWRFLKMLMSQQKKFQYRAVSHPIQYSRQSRNIRRVLAMIAASWMVSLLVASPMVFGVNVRPPDANSHECRFYNAEFSIGSSIISFVIPCILVLFVYIRILITLKRREKAAKLRRMKKFQIGARKNLELSLL</sequence>
<keyword evidence="2" id="KW-1003">Cell membrane</keyword>
<feature type="domain" description="G-protein coupled receptors family 1 profile" evidence="11">
    <location>
        <begin position="40"/>
        <end position="156"/>
    </location>
</feature>
<keyword evidence="7" id="KW-1015">Disulfide bond</keyword>
<evidence type="ECO:0000256" key="9">
    <source>
        <dbReference type="ARBA" id="ARBA00023224"/>
    </source>
</evidence>
<evidence type="ECO:0000256" key="5">
    <source>
        <dbReference type="ARBA" id="ARBA00023040"/>
    </source>
</evidence>
<dbReference type="PRINTS" id="PR00237">
    <property type="entry name" value="GPCRRHODOPSN"/>
</dbReference>
<name>A0A0D8XT50_DICVI</name>
<dbReference type="PROSITE" id="PS50262">
    <property type="entry name" value="G_PROTEIN_RECEP_F1_2"/>
    <property type="match status" value="1"/>
</dbReference>
<keyword evidence="8" id="KW-0675">Receptor</keyword>
<comment type="subcellular location">
    <subcellularLocation>
        <location evidence="1">Cell membrane</location>
        <topology evidence="1">Multi-pass membrane protein</topology>
    </subcellularLocation>
</comment>
<evidence type="ECO:0000256" key="6">
    <source>
        <dbReference type="ARBA" id="ARBA00023136"/>
    </source>
</evidence>